<name>A0AAC9J4G1_VIRHA</name>
<dbReference type="InterPro" id="IPR002347">
    <property type="entry name" value="SDR_fam"/>
</dbReference>
<gene>
    <name evidence="3" type="ORF">BME96_14280</name>
</gene>
<dbReference type="GO" id="GO:0008206">
    <property type="term" value="P:bile acid metabolic process"/>
    <property type="evidence" value="ECO:0007669"/>
    <property type="project" value="UniProtKB-ARBA"/>
</dbReference>
<dbReference type="NCBIfam" id="NF005559">
    <property type="entry name" value="PRK07231.1"/>
    <property type="match status" value="1"/>
</dbReference>
<proteinExistence type="inferred from homology"/>
<dbReference type="GeneID" id="71515577"/>
<dbReference type="InterPro" id="IPR020904">
    <property type="entry name" value="Sc_DH/Rdtase_CS"/>
</dbReference>
<dbReference type="GO" id="GO:0016491">
    <property type="term" value="F:oxidoreductase activity"/>
    <property type="evidence" value="ECO:0007669"/>
    <property type="project" value="UniProtKB-KW"/>
</dbReference>
<organism evidence="3 4">
    <name type="scientific">Virgibacillus halodenitrificans</name>
    <name type="common">Bacillus halodenitrificans</name>
    <dbReference type="NCBI Taxonomy" id="1482"/>
    <lineage>
        <taxon>Bacteria</taxon>
        <taxon>Bacillati</taxon>
        <taxon>Bacillota</taxon>
        <taxon>Bacilli</taxon>
        <taxon>Bacillales</taxon>
        <taxon>Bacillaceae</taxon>
        <taxon>Virgibacillus</taxon>
    </lineage>
</organism>
<dbReference type="PANTHER" id="PTHR24321">
    <property type="entry name" value="DEHYDROGENASES, SHORT CHAIN"/>
    <property type="match status" value="1"/>
</dbReference>
<dbReference type="Pfam" id="PF13561">
    <property type="entry name" value="adh_short_C2"/>
    <property type="match status" value="1"/>
</dbReference>
<evidence type="ECO:0000313" key="3">
    <source>
        <dbReference type="EMBL" id="APC49289.1"/>
    </source>
</evidence>
<protein>
    <submittedName>
        <fullName evidence="3">Short-chain dehydrogenase</fullName>
    </submittedName>
</protein>
<dbReference type="Proteomes" id="UP000182945">
    <property type="component" value="Chromosome"/>
</dbReference>
<dbReference type="Gene3D" id="3.40.50.720">
    <property type="entry name" value="NAD(P)-binding Rossmann-like Domain"/>
    <property type="match status" value="1"/>
</dbReference>
<evidence type="ECO:0000256" key="2">
    <source>
        <dbReference type="ARBA" id="ARBA00023002"/>
    </source>
</evidence>
<dbReference type="RefSeq" id="WP_019376892.1">
    <property type="nucleotide sequence ID" value="NZ_CP017962.1"/>
</dbReference>
<sequence length="250" mass="26469">MGRLDNKVAIVTGAGGGQGKSEALLFAKEGAKVVVTDVQEDKVKEVVEEIKSNGGEAIGFFHDVSSEDGWKETVEKAVAEFGKIDVLVNNAGITIQKPMHETTVAEWDKIMNINLTGTFLGMKHVVPVMQKNGGGSIVNISSTSGLTGGGGASPYTASKGAVRMLSKAAAVDYAKDRIRVNSVHPGIIITPMTEKMFQDEQMSNWAHSVTPLPDLGDPDDVAYGVLYLASDEAKFVTGIELPIEGGYTAK</sequence>
<dbReference type="PRINTS" id="PR00080">
    <property type="entry name" value="SDRFAMILY"/>
</dbReference>
<dbReference type="FunFam" id="3.40.50.720:FF:000084">
    <property type="entry name" value="Short-chain dehydrogenase reductase"/>
    <property type="match status" value="1"/>
</dbReference>
<comment type="similarity">
    <text evidence="1">Belongs to the short-chain dehydrogenases/reductases (SDR) family.</text>
</comment>
<dbReference type="EMBL" id="CP017962">
    <property type="protein sequence ID" value="APC49289.1"/>
    <property type="molecule type" value="Genomic_DNA"/>
</dbReference>
<dbReference type="SUPFAM" id="SSF51735">
    <property type="entry name" value="NAD(P)-binding Rossmann-fold domains"/>
    <property type="match status" value="1"/>
</dbReference>
<evidence type="ECO:0000256" key="1">
    <source>
        <dbReference type="ARBA" id="ARBA00006484"/>
    </source>
</evidence>
<dbReference type="PROSITE" id="PS00061">
    <property type="entry name" value="ADH_SHORT"/>
    <property type="match status" value="1"/>
</dbReference>
<dbReference type="PRINTS" id="PR00081">
    <property type="entry name" value="GDHRDH"/>
</dbReference>
<reference evidence="3 4" key="1">
    <citation type="submission" date="2016-11" db="EMBL/GenBank/DDBJ databases">
        <title>Complete genome sequencing of Virgibacillus halodenitrificans PDB-F2.</title>
        <authorList>
            <person name="Sun Z."/>
            <person name="Zhou Y."/>
            <person name="Li H."/>
        </authorList>
    </citation>
    <scope>NUCLEOTIDE SEQUENCE [LARGE SCALE GENOMIC DNA]</scope>
    <source>
        <strain evidence="3 4">PDB-F2</strain>
    </source>
</reference>
<dbReference type="AlphaFoldDB" id="A0AAC9J4G1"/>
<evidence type="ECO:0000313" key="4">
    <source>
        <dbReference type="Proteomes" id="UP000182945"/>
    </source>
</evidence>
<dbReference type="PANTHER" id="PTHR24321:SF8">
    <property type="entry name" value="ESTRADIOL 17-BETA-DEHYDROGENASE 8-RELATED"/>
    <property type="match status" value="1"/>
</dbReference>
<accession>A0AAC9J4G1</accession>
<dbReference type="KEGG" id="vhl:BME96_14280"/>
<dbReference type="InterPro" id="IPR036291">
    <property type="entry name" value="NAD(P)-bd_dom_sf"/>
</dbReference>
<keyword evidence="2" id="KW-0560">Oxidoreductase</keyword>